<protein>
    <submittedName>
        <fullName evidence="1">Uncharacterized protein</fullName>
    </submittedName>
</protein>
<gene>
    <name evidence="1" type="ORF">V865_006282</name>
</gene>
<sequence>MRDPSCVNGMIVISKEDFGLLYRGWSEYETMPSKSFKPDFMRMYVPADGTNVCESEGVRRSTLTQIYYDVWEKATSDGELPSSKVIKNTLEAHNDKRYGLVCVNNEALRELDVLEDPV</sequence>
<proteinExistence type="predicted"/>
<evidence type="ECO:0000313" key="2">
    <source>
        <dbReference type="Proteomes" id="UP001358614"/>
    </source>
</evidence>
<reference evidence="1 2" key="1">
    <citation type="submission" date="2024-01" db="EMBL/GenBank/DDBJ databases">
        <title>Comparative genomics of Cryptococcus and Kwoniella reveals pathogenesis evolution and contrasting modes of karyotype evolution via chromosome fusion or intercentromeric recombination.</title>
        <authorList>
            <person name="Coelho M.A."/>
            <person name="David-Palma M."/>
            <person name="Shea T."/>
            <person name="Bowers K."/>
            <person name="McGinley-Smith S."/>
            <person name="Mohammad A.W."/>
            <person name="Gnirke A."/>
            <person name="Yurkov A.M."/>
            <person name="Nowrousian M."/>
            <person name="Sun S."/>
            <person name="Cuomo C.A."/>
            <person name="Heitman J."/>
        </authorList>
    </citation>
    <scope>NUCLEOTIDE SEQUENCE [LARGE SCALE GENOMIC DNA]</scope>
    <source>
        <strain evidence="1 2">PYCC6329</strain>
    </source>
</reference>
<dbReference type="AlphaFoldDB" id="A0AAX4KNV0"/>
<dbReference type="EMBL" id="CP144089">
    <property type="protein sequence ID" value="WWD08171.1"/>
    <property type="molecule type" value="Genomic_DNA"/>
</dbReference>
<dbReference type="Proteomes" id="UP001358614">
    <property type="component" value="Chromosome 1"/>
</dbReference>
<name>A0AAX4KNV0_9TREE</name>
<evidence type="ECO:0000313" key="1">
    <source>
        <dbReference type="EMBL" id="WWD08171.1"/>
    </source>
</evidence>
<organism evidence="1 2">
    <name type="scientific">Kwoniella europaea PYCC6329</name>
    <dbReference type="NCBI Taxonomy" id="1423913"/>
    <lineage>
        <taxon>Eukaryota</taxon>
        <taxon>Fungi</taxon>
        <taxon>Dikarya</taxon>
        <taxon>Basidiomycota</taxon>
        <taxon>Agaricomycotina</taxon>
        <taxon>Tremellomycetes</taxon>
        <taxon>Tremellales</taxon>
        <taxon>Cryptococcaceae</taxon>
        <taxon>Kwoniella</taxon>
    </lineage>
</organism>
<dbReference type="RefSeq" id="XP_066086138.1">
    <property type="nucleotide sequence ID" value="XM_066230041.1"/>
</dbReference>
<dbReference type="KEGG" id="ker:91105083"/>
<dbReference type="GeneID" id="91105083"/>
<keyword evidence="2" id="KW-1185">Reference proteome</keyword>
<accession>A0AAX4KNV0</accession>